<reference evidence="1 2" key="1">
    <citation type="journal article" date="2016" name="Mol. Biol. Evol.">
        <title>Genome-Wide Survey of Gut Fungi (Harpellales) Reveals the First Horizontally Transferred Ubiquitin Gene from a Mosquito Host.</title>
        <authorList>
            <person name="Wang Y."/>
            <person name="White M.M."/>
            <person name="Kvist S."/>
            <person name="Moncalvo J.M."/>
        </authorList>
    </citation>
    <scope>NUCLEOTIDE SEQUENCE [LARGE SCALE GENOMIC DNA]</scope>
    <source>
        <strain evidence="1 2">ALG-7-W6</strain>
    </source>
</reference>
<dbReference type="OrthoDB" id="5543323at2759"/>
<gene>
    <name evidence="1" type="ORF">AYI68_g7510</name>
</gene>
<organism evidence="1 2">
    <name type="scientific">Smittium mucronatum</name>
    <dbReference type="NCBI Taxonomy" id="133383"/>
    <lineage>
        <taxon>Eukaryota</taxon>
        <taxon>Fungi</taxon>
        <taxon>Fungi incertae sedis</taxon>
        <taxon>Zoopagomycota</taxon>
        <taxon>Kickxellomycotina</taxon>
        <taxon>Harpellomycetes</taxon>
        <taxon>Harpellales</taxon>
        <taxon>Legeriomycetaceae</taxon>
        <taxon>Smittium</taxon>
    </lineage>
</organism>
<name>A0A1R0GNJ8_9FUNG</name>
<keyword evidence="2" id="KW-1185">Reference proteome</keyword>
<dbReference type="EMBL" id="LSSL01006424">
    <property type="protein sequence ID" value="OLY78439.1"/>
    <property type="molecule type" value="Genomic_DNA"/>
</dbReference>
<protein>
    <submittedName>
        <fullName evidence="1">Uncharacterized protein</fullName>
    </submittedName>
</protein>
<evidence type="ECO:0000313" key="2">
    <source>
        <dbReference type="Proteomes" id="UP000187455"/>
    </source>
</evidence>
<comment type="caution">
    <text evidence="1">The sequence shown here is derived from an EMBL/GenBank/DDBJ whole genome shotgun (WGS) entry which is preliminary data.</text>
</comment>
<evidence type="ECO:0000313" key="1">
    <source>
        <dbReference type="EMBL" id="OLY78439.1"/>
    </source>
</evidence>
<proteinExistence type="predicted"/>
<feature type="non-terminal residue" evidence="1">
    <location>
        <position position="76"/>
    </location>
</feature>
<sequence length="76" mass="8718">MYDKNKNIIAEKNKKLEIRNNYFGELANDSTGNTQSATKWESLLITDCNYFPECDTNIKWPDVTNALSDTPNNKTI</sequence>
<dbReference type="AlphaFoldDB" id="A0A1R0GNJ8"/>
<accession>A0A1R0GNJ8</accession>
<dbReference type="Proteomes" id="UP000187455">
    <property type="component" value="Unassembled WGS sequence"/>
</dbReference>